<reference evidence="1" key="1">
    <citation type="journal article" date="2013" name="PLoS ONE">
        <title>Direct detection of alternative open reading frames translation products in human significantly expands the proteome.</title>
        <authorList>
            <person name="Vanderperre B."/>
            <person name="Lucier J.-F."/>
            <person name="Motard J."/>
            <person name="Tremblay G."/>
            <person name="Vanderperre S."/>
            <person name="Wisztorski M."/>
            <person name="Salzet M."/>
            <person name="Boisvert F.-M."/>
            <person name="Roucou X."/>
        </authorList>
    </citation>
    <scope>NUCLEOTIDE SEQUENCE</scope>
</reference>
<accession>L8E9A3</accession>
<sequence>MMNVHQMGGKMADCGVLQPMTTKQMKSGAFVKLKKRLLRDGRCRKQK</sequence>
<gene>
    <name evidence="1" type="primary">SEL1L</name>
</gene>
<evidence type="ECO:0000313" key="1">
    <source>
        <dbReference type="EMBL" id="CCQ43296.1"/>
    </source>
</evidence>
<protein>
    <submittedName>
        <fullName evidence="1">Alternative protein SEL1L</fullName>
    </submittedName>
</protein>
<dbReference type="AlphaFoldDB" id="L8E9A3"/>
<dbReference type="OrthoDB" id="27934at2759"/>
<dbReference type="EMBL" id="HF583799">
    <property type="protein sequence ID" value="CCQ43296.1"/>
    <property type="molecule type" value="Genomic_DNA"/>
</dbReference>
<proteinExistence type="predicted"/>
<dbReference type="ChiTaRS" id="SEL1L">
    <property type="organism name" value="human"/>
</dbReference>
<organism evidence="1">
    <name type="scientific">Homo sapiens</name>
    <name type="common">Human</name>
    <dbReference type="NCBI Taxonomy" id="9606"/>
    <lineage>
        <taxon>Eukaryota</taxon>
        <taxon>Metazoa</taxon>
        <taxon>Chordata</taxon>
        <taxon>Craniata</taxon>
        <taxon>Vertebrata</taxon>
        <taxon>Euteleostomi</taxon>
        <taxon>Mammalia</taxon>
        <taxon>Eutheria</taxon>
        <taxon>Euarchontoglires</taxon>
        <taxon>Primates</taxon>
        <taxon>Haplorrhini</taxon>
        <taxon>Catarrhini</taxon>
        <taxon>Hominidae</taxon>
        <taxon>Homo</taxon>
    </lineage>
</organism>
<name>L8E9A3_HUMAN</name>